<dbReference type="EMBL" id="KP202158">
    <property type="protein sequence ID" value="AJD81898.1"/>
    <property type="molecule type" value="Genomic_DNA"/>
</dbReference>
<dbReference type="Proteomes" id="UP000031805">
    <property type="component" value="Segment"/>
</dbReference>
<organism evidence="1 2">
    <name type="scientific">Yersinia phage vB_YenM_TG1</name>
    <dbReference type="NCBI Taxonomy" id="1589265"/>
    <lineage>
        <taxon>Viruses</taxon>
        <taxon>Duplodnaviria</taxon>
        <taxon>Heunggongvirae</taxon>
        <taxon>Uroviricota</taxon>
        <taxon>Caudoviricetes</taxon>
        <taxon>Pantevenvirales</taxon>
        <taxon>Straboviridae</taxon>
        <taxon>Tevenvirinae</taxon>
        <taxon>Tegunavirus</taxon>
        <taxon>Tegunavirus yenmtg1</taxon>
    </lineage>
</organism>
<sequence>MFTIYGYDEHIHKCVPCINAKRLLATKKKEFEFISVVISKDKNGPVFDDGVILTLLDKLNRDTKIGLTMPQIFEGEDYIGGFTELREYLK</sequence>
<dbReference type="InterPro" id="IPR036249">
    <property type="entry name" value="Thioredoxin-like_sf"/>
</dbReference>
<dbReference type="SUPFAM" id="SSF52833">
    <property type="entry name" value="Thioredoxin-like"/>
    <property type="match status" value="1"/>
</dbReference>
<reference evidence="1 2" key="1">
    <citation type="submission" date="2014-11" db="EMBL/GenBank/DDBJ databases">
        <title>Complete genome sequence of vB_YenM_TG1, a broad host range bacteriophage which infects Yersinia enterocolitica.</title>
        <authorList>
            <person name="Leon-Velarde C.G."/>
            <person name="Kropinski A.M."/>
            <person name="Chen S."/>
            <person name="Griffiths M.W."/>
            <person name="Odumeru J.A."/>
        </authorList>
    </citation>
    <scope>NUCLEOTIDE SEQUENCE [LARGE SCALE GENOMIC DNA]</scope>
</reference>
<evidence type="ECO:0000313" key="1">
    <source>
        <dbReference type="EMBL" id="AJD81898.1"/>
    </source>
</evidence>
<proteinExistence type="predicted"/>
<keyword evidence="2" id="KW-1185">Reference proteome</keyword>
<name>A0A0B4ZZC2_9CAUD</name>
<dbReference type="GeneID" id="26627412"/>
<dbReference type="KEGG" id="vg:26627412"/>
<accession>A0A0B4ZZC2</accession>
<evidence type="ECO:0000313" key="2">
    <source>
        <dbReference type="Proteomes" id="UP000031805"/>
    </source>
</evidence>
<dbReference type="PROSITE" id="PS51354">
    <property type="entry name" value="GLUTAREDOXIN_2"/>
    <property type="match status" value="1"/>
</dbReference>
<protein>
    <submittedName>
        <fullName evidence="1">Thioredoxin</fullName>
    </submittedName>
</protein>
<gene>
    <name evidence="1" type="ORF">YenMTG1_088</name>
</gene>
<dbReference type="Gene3D" id="3.40.30.10">
    <property type="entry name" value="Glutaredoxin"/>
    <property type="match status" value="1"/>
</dbReference>
<dbReference type="RefSeq" id="YP_009200349.1">
    <property type="nucleotide sequence ID" value="NC_028820.1"/>
</dbReference>